<protein>
    <recommendedName>
        <fullName evidence="4">Toprim domain-containing protein</fullName>
    </recommendedName>
</protein>
<organism evidence="2 3">
    <name type="scientific">Vreelandella alkaliphila</name>
    <dbReference type="NCBI Taxonomy" id="272774"/>
    <lineage>
        <taxon>Bacteria</taxon>
        <taxon>Pseudomonadati</taxon>
        <taxon>Pseudomonadota</taxon>
        <taxon>Gammaproteobacteria</taxon>
        <taxon>Oceanospirillales</taxon>
        <taxon>Halomonadaceae</taxon>
        <taxon>Vreelandella</taxon>
    </lineage>
</organism>
<dbReference type="CDD" id="cd01029">
    <property type="entry name" value="TOPRIM_primases"/>
    <property type="match status" value="1"/>
</dbReference>
<proteinExistence type="predicted"/>
<dbReference type="AlphaFoldDB" id="A0A7C9JQQ9"/>
<feature type="region of interest" description="Disordered" evidence="1">
    <location>
        <begin position="1"/>
        <end position="27"/>
    </location>
</feature>
<reference evidence="2 3" key="1">
    <citation type="submission" date="2020-01" db="EMBL/GenBank/DDBJ databases">
        <title>Whole genome sequencing of Halomonas alkaliphila strain LS44.</title>
        <authorList>
            <person name="Kumar S."/>
            <person name="Paul D."/>
            <person name="Shouche Y."/>
            <person name="Suryavanshi M.V."/>
        </authorList>
    </citation>
    <scope>NUCLEOTIDE SEQUENCE [LARGE SCALE GENOMIC DNA]</scope>
    <source>
        <strain evidence="2 3">LS44</strain>
    </source>
</reference>
<dbReference type="Gene3D" id="3.40.1360.10">
    <property type="match status" value="1"/>
</dbReference>
<accession>A0A7C9JQQ9</accession>
<sequence length="829" mass="91414">MMHANAYNKAARHNGRAVAPPTKANAKSEHSTLCDFAALMEPVARELLGEHNQDLSKGSELRFGTNGSLSVDLEAGRWYSHEEGVGGGVLDLLAHELGLATRAEQLRWLESNGFKEKSDAKPALKPRIVKTYDYTDENGELLFQAVRMEPKSFRQRRPDGNDWKWSVKGVRQVPYRLPELLDNPDALVFVVEGEKDADRLAELGLLATCNAAGAGKWSKSHSEPLAHRRVVVLPDNDKAGHDHAEKVRASLVAAGAEVRVVALPGLQEKADVSDWLDDGGSKEALLDLLKNHEHDISADSVTSHIAPLFEVHGEDDGEKQAQTDLIVAFVQQHHELFHDANDETYARSRETGEVRRIGGKAFKHWLTAAFYKAYEKAVRDQSLREARMTLEGLAMVEERPVHIRVAKVAGEYWLDLAEPGSSKAVKLRPGHWEVAEHPGNVMFCRSESAHPLPEPVKGGCLEPLWRIANVPVQSRLLVTAWLVECLRPDTPYPVVELLGEQGSGKSGTQTVLRRLIDPNAADLRSVPKSAEDVFISGGANHIVSIENVSHLTPQLQDALCVVATGGGFAKRKLYSDADETVITLKRPIMLNGIVASVTQQDLVSRTLTVELPVLSDAQSKDQLEEQFEADRASIIGALLDIAAKALAYLPEMTLPASERPRLVEFAYLGMAVAKAMGDNPDTFIKQFAAARQDGLERTLDASPVATAIRDWAETYPNEKREKTAKDWLALMESYKPPGCDSWPRSAKGMGDQMRRAAPALRQLGIECKCLGKRGGSVKWEIEYDPKRNSWNQSPSSPEVLVDEEAKQDIRTSRTLNGEVSLSADDFEEF</sequence>
<comment type="caution">
    <text evidence="2">The sequence shown here is derived from an EMBL/GenBank/DDBJ whole genome shotgun (WGS) entry which is preliminary data.</text>
</comment>
<dbReference type="Pfam" id="PF13155">
    <property type="entry name" value="Toprim_2"/>
    <property type="match status" value="1"/>
</dbReference>
<dbReference type="EMBL" id="JAAEHK010000002">
    <property type="protein sequence ID" value="NDL69340.1"/>
    <property type="molecule type" value="Genomic_DNA"/>
</dbReference>
<evidence type="ECO:0000313" key="3">
    <source>
        <dbReference type="Proteomes" id="UP000480312"/>
    </source>
</evidence>
<evidence type="ECO:0000313" key="2">
    <source>
        <dbReference type="EMBL" id="NDL69340.1"/>
    </source>
</evidence>
<name>A0A7C9JQQ9_9GAMM</name>
<evidence type="ECO:0000256" key="1">
    <source>
        <dbReference type="SAM" id="MobiDB-lite"/>
    </source>
</evidence>
<evidence type="ECO:0008006" key="4">
    <source>
        <dbReference type="Google" id="ProtNLM"/>
    </source>
</evidence>
<dbReference type="InterPro" id="IPR034154">
    <property type="entry name" value="TOPRIM_DnaG/twinkle"/>
</dbReference>
<dbReference type="OrthoDB" id="784829at2"/>
<gene>
    <name evidence="2" type="ORF">GPL32_02300</name>
</gene>
<dbReference type="Proteomes" id="UP000480312">
    <property type="component" value="Unassembled WGS sequence"/>
</dbReference>
<dbReference type="RefSeq" id="WP_162217287.1">
    <property type="nucleotide sequence ID" value="NZ_JAAEHK010000002.1"/>
</dbReference>